<dbReference type="PANTHER" id="PTHR12135:SF2">
    <property type="entry name" value="DNA REPAIR PROTEIN RAD34"/>
    <property type="match status" value="1"/>
</dbReference>
<dbReference type="Gene3D" id="3.90.260.10">
    <property type="entry name" value="Transglutaminase-like"/>
    <property type="match status" value="1"/>
</dbReference>
<dbReference type="Pfam" id="PF03835">
    <property type="entry name" value="Rad4"/>
    <property type="match status" value="1"/>
</dbReference>
<reference evidence="10 11" key="1">
    <citation type="journal article" date="2018" name="BMC Genomics">
        <title>Comparative genome analyses reveal sequence features reflecting distinct modes of host-adaptation between dicot and monocot powdery mildew.</title>
        <authorList>
            <person name="Wu Y."/>
            <person name="Ma X."/>
            <person name="Pan Z."/>
            <person name="Kale S.D."/>
            <person name="Song Y."/>
            <person name="King H."/>
            <person name="Zhang Q."/>
            <person name="Presley C."/>
            <person name="Deng X."/>
            <person name="Wei C.I."/>
            <person name="Xiao S."/>
        </authorList>
    </citation>
    <scope>NUCLEOTIDE SEQUENCE [LARGE SCALE GENOMIC DNA]</scope>
    <source>
        <strain evidence="10">UCSC1</strain>
    </source>
</reference>
<dbReference type="AlphaFoldDB" id="A0A420HEP8"/>
<dbReference type="InterPro" id="IPR018328">
    <property type="entry name" value="Rad4_beta-hairpin_dom3"/>
</dbReference>
<dbReference type="GO" id="GO:0003684">
    <property type="term" value="F:damaged DNA binding"/>
    <property type="evidence" value="ECO:0007669"/>
    <property type="project" value="InterPro"/>
</dbReference>
<evidence type="ECO:0000313" key="11">
    <source>
        <dbReference type="Proteomes" id="UP000285405"/>
    </source>
</evidence>
<sequence length="899" mass="103162">MPPALRRKRAAPPEQDSIPIPPKKKVDSKRYRRKPTLFDDLDASSWIEKKRPRKEVLDSLTASDYDSGHSSSSSSDEFEDVPITRNYAEDSSNEKCKSTEFEDVPTSVTYLPSNIGPSGDLELTLTRDTRISVTNPLGAKKAPSKIEREIRISTHKCHVQSLMWHNAVRNSWLCDKELHEILLKQLPHKVTQLIKKWKQTKMVYHETTTEEIPTRKTRSSRKLESDTQNRQSTKPQVDGPVDTSGDEPLFHLLRTLMQYWQKKFKIILPGLRKIGYMSLQRLDEVLKGFNKGENNPIEYGEAFRDLEEFKERAKVLEGSRDFGAQLFTALLRAIGLKVRMVASLQPVGFGWNQNEEALCENPQVNVKNKSKISKNVTESKNQETSDDNESISKVKIKVSKVALKDKAKSKNKTRPNHSSVNQIEFPDTESTPSSGDDDSVVGSEKFSKPSARYDKDLDYPHYWTEILSPVTNTYTPIDVMVLQIIASNRELIEKFEPRTTKSEKTKQVIAYVIGHSSDGTAKDLTIRYLKGKMWPGKTRAYRYPKEKITIVDLKSNIKRDTFRDWFKTLISLYERGSENCPRDIVDEHEDATDLKPMTREKKEVKVKKETLQYYKTSPEYVLERHMKREEALKPNTEHVKLFTVGKGDSAQQEKVFLRKDVVMCKSIESWHKEGRIPKPGEQPLKNVPYRAATKLRKRKLIEAEQALGEKLLQGLYSLDQTELIIPAPIQNGIIPKNEFGNVDLFVDTMLPKGAVHLVQRGIPKICRRLNIDFASAVTGFEFGNRMAVPIITGVLVAEEYQDTIIQEWLKDEEIRVEREEMKRKKAALNMWKKLLVCQRVIKRCKNEYGNNDDTTDISNPYQNKNINIPIDRSQEEDEINQESPLSDDNDESEGDSDSS</sequence>
<dbReference type="InterPro" id="IPR004583">
    <property type="entry name" value="DNA_repair_Rad4"/>
</dbReference>
<dbReference type="PANTHER" id="PTHR12135">
    <property type="entry name" value="DNA REPAIR PROTEIN XP-C / RAD4"/>
    <property type="match status" value="1"/>
</dbReference>
<dbReference type="FunFam" id="3.30.70.2460:FF:000001">
    <property type="entry name" value="DNA repair protein Rad4 family"/>
    <property type="match status" value="1"/>
</dbReference>
<dbReference type="GO" id="GO:0005737">
    <property type="term" value="C:cytoplasm"/>
    <property type="evidence" value="ECO:0007669"/>
    <property type="project" value="TreeGrafter"/>
</dbReference>
<feature type="region of interest" description="Disordered" evidence="6">
    <location>
        <begin position="405"/>
        <end position="447"/>
    </location>
</feature>
<dbReference type="Gene3D" id="3.30.60.290">
    <property type="entry name" value="Rad4, beta-hairpin domain BHD2"/>
    <property type="match status" value="1"/>
</dbReference>
<dbReference type="InterPro" id="IPR018325">
    <property type="entry name" value="Rad4/PNGase_transGLS-fold"/>
</dbReference>
<evidence type="ECO:0000259" key="8">
    <source>
        <dbReference type="SMART" id="SM01031"/>
    </source>
</evidence>
<keyword evidence="4" id="KW-0234">DNA repair</keyword>
<evidence type="ECO:0000256" key="3">
    <source>
        <dbReference type="ARBA" id="ARBA00022763"/>
    </source>
</evidence>
<dbReference type="GO" id="GO:0000111">
    <property type="term" value="C:nucleotide-excision repair factor 2 complex"/>
    <property type="evidence" value="ECO:0007669"/>
    <property type="project" value="TreeGrafter"/>
</dbReference>
<evidence type="ECO:0000259" key="7">
    <source>
        <dbReference type="SMART" id="SM01030"/>
    </source>
</evidence>
<dbReference type="InterPro" id="IPR036985">
    <property type="entry name" value="Transglutaminase-like_sf"/>
</dbReference>
<feature type="region of interest" description="Disordered" evidence="6">
    <location>
        <begin position="848"/>
        <end position="899"/>
    </location>
</feature>
<feature type="compositionally biased region" description="Basic residues" evidence="6">
    <location>
        <begin position="1"/>
        <end position="10"/>
    </location>
</feature>
<dbReference type="SMART" id="SM01032">
    <property type="entry name" value="BHD_3"/>
    <property type="match status" value="1"/>
</dbReference>
<feature type="region of interest" description="Disordered" evidence="6">
    <location>
        <begin position="206"/>
        <end position="243"/>
    </location>
</feature>
<dbReference type="GO" id="GO:0006298">
    <property type="term" value="P:mismatch repair"/>
    <property type="evidence" value="ECO:0007669"/>
    <property type="project" value="TreeGrafter"/>
</dbReference>
<comment type="caution">
    <text evidence="10">The sequence shown here is derived from an EMBL/GenBank/DDBJ whole genome shotgun (WGS) entry which is preliminary data.</text>
</comment>
<dbReference type="Pfam" id="PF10405">
    <property type="entry name" value="BHD_3"/>
    <property type="match status" value="1"/>
</dbReference>
<dbReference type="InterPro" id="IPR018326">
    <property type="entry name" value="Rad4_beta-hairpin_dom1"/>
</dbReference>
<feature type="compositionally biased region" description="Polar residues" evidence="6">
    <location>
        <begin position="848"/>
        <end position="866"/>
    </location>
</feature>
<dbReference type="SMART" id="SM01030">
    <property type="entry name" value="BHD_1"/>
    <property type="match status" value="1"/>
</dbReference>
<organism evidence="10 11">
    <name type="scientific">Golovinomyces cichoracearum</name>
    <dbReference type="NCBI Taxonomy" id="62708"/>
    <lineage>
        <taxon>Eukaryota</taxon>
        <taxon>Fungi</taxon>
        <taxon>Dikarya</taxon>
        <taxon>Ascomycota</taxon>
        <taxon>Pezizomycotina</taxon>
        <taxon>Leotiomycetes</taxon>
        <taxon>Erysiphales</taxon>
        <taxon>Erysiphaceae</taxon>
        <taxon>Golovinomyces</taxon>
    </lineage>
</organism>
<feature type="domain" description="Rad4 beta-hairpin" evidence="8">
    <location>
        <begin position="664"/>
        <end position="727"/>
    </location>
</feature>
<dbReference type="OrthoDB" id="300780at2759"/>
<keyword evidence="5" id="KW-0539">Nucleus</keyword>
<proteinExistence type="inferred from homology"/>
<feature type="compositionally biased region" description="Low complexity" evidence="6">
    <location>
        <begin position="63"/>
        <end position="75"/>
    </location>
</feature>
<dbReference type="SUPFAM" id="SSF54001">
    <property type="entry name" value="Cysteine proteinases"/>
    <property type="match status" value="1"/>
</dbReference>
<gene>
    <name evidence="10" type="ORF">GcC1_200032</name>
</gene>
<feature type="compositionally biased region" description="Polar residues" evidence="6">
    <location>
        <begin position="416"/>
        <end position="432"/>
    </location>
</feature>
<dbReference type="Pfam" id="PF10403">
    <property type="entry name" value="BHD_1"/>
    <property type="match status" value="1"/>
</dbReference>
<evidence type="ECO:0000256" key="4">
    <source>
        <dbReference type="ARBA" id="ARBA00023204"/>
    </source>
</evidence>
<dbReference type="Gene3D" id="3.30.70.2460">
    <property type="entry name" value="Rad4, beta-hairpin domain BHD3"/>
    <property type="match status" value="1"/>
</dbReference>
<accession>A0A420HEP8</accession>
<feature type="region of interest" description="Disordered" evidence="6">
    <location>
        <begin position="370"/>
        <end position="391"/>
    </location>
</feature>
<dbReference type="EMBL" id="MCBR01020016">
    <property type="protein sequence ID" value="RKF55901.1"/>
    <property type="molecule type" value="Genomic_DNA"/>
</dbReference>
<dbReference type="Gene3D" id="2.20.20.110">
    <property type="entry name" value="Rad4, beta-hairpin domain BHD1"/>
    <property type="match status" value="1"/>
</dbReference>
<dbReference type="Pfam" id="PF10404">
    <property type="entry name" value="BHD_2"/>
    <property type="match status" value="1"/>
</dbReference>
<evidence type="ECO:0000256" key="1">
    <source>
        <dbReference type="ARBA" id="ARBA00004123"/>
    </source>
</evidence>
<name>A0A420HEP8_9PEZI</name>
<dbReference type="GO" id="GO:0006289">
    <property type="term" value="P:nucleotide-excision repair"/>
    <property type="evidence" value="ECO:0007669"/>
    <property type="project" value="InterPro"/>
</dbReference>
<feature type="domain" description="Rad4 beta-hairpin" evidence="9">
    <location>
        <begin position="734"/>
        <end position="808"/>
    </location>
</feature>
<feature type="compositionally biased region" description="Acidic residues" evidence="6">
    <location>
        <begin position="874"/>
        <end position="899"/>
    </location>
</feature>
<feature type="domain" description="Rad4 beta-hairpin" evidence="7">
    <location>
        <begin position="605"/>
        <end position="662"/>
    </location>
</feature>
<evidence type="ECO:0000259" key="9">
    <source>
        <dbReference type="SMART" id="SM01032"/>
    </source>
</evidence>
<dbReference type="Proteomes" id="UP000285405">
    <property type="component" value="Unassembled WGS sequence"/>
</dbReference>
<dbReference type="InterPro" id="IPR042488">
    <property type="entry name" value="Rad4_BHD3_sf"/>
</dbReference>
<evidence type="ECO:0000256" key="6">
    <source>
        <dbReference type="SAM" id="MobiDB-lite"/>
    </source>
</evidence>
<comment type="subcellular location">
    <subcellularLocation>
        <location evidence="1">Nucleus</location>
    </subcellularLocation>
</comment>
<evidence type="ECO:0000313" key="10">
    <source>
        <dbReference type="EMBL" id="RKF55901.1"/>
    </source>
</evidence>
<feature type="region of interest" description="Disordered" evidence="6">
    <location>
        <begin position="57"/>
        <end position="81"/>
    </location>
</feature>
<dbReference type="SMART" id="SM01031">
    <property type="entry name" value="BHD_2"/>
    <property type="match status" value="1"/>
</dbReference>
<comment type="similarity">
    <text evidence="2">Belongs to the XPC family.</text>
</comment>
<dbReference type="InterPro" id="IPR038765">
    <property type="entry name" value="Papain-like_cys_pep_sf"/>
</dbReference>
<keyword evidence="3" id="KW-0227">DNA damage</keyword>
<protein>
    <submittedName>
        <fullName evidence="10">DNA repair protein rhp41</fullName>
    </submittedName>
</protein>
<dbReference type="InterPro" id="IPR018327">
    <property type="entry name" value="BHD_2"/>
</dbReference>
<evidence type="ECO:0000256" key="5">
    <source>
        <dbReference type="ARBA" id="ARBA00023242"/>
    </source>
</evidence>
<dbReference type="GO" id="GO:0003697">
    <property type="term" value="F:single-stranded DNA binding"/>
    <property type="evidence" value="ECO:0007669"/>
    <property type="project" value="TreeGrafter"/>
</dbReference>
<evidence type="ECO:0000256" key="2">
    <source>
        <dbReference type="ARBA" id="ARBA00009525"/>
    </source>
</evidence>
<feature type="region of interest" description="Disordered" evidence="6">
    <location>
        <begin position="1"/>
        <end position="34"/>
    </location>
</feature>
<dbReference type="GO" id="GO:0071942">
    <property type="term" value="C:XPC complex"/>
    <property type="evidence" value="ECO:0007669"/>
    <property type="project" value="TreeGrafter"/>
</dbReference>